<protein>
    <submittedName>
        <fullName evidence="1">Uncharacterized protein</fullName>
    </submittedName>
</protein>
<dbReference type="Proteomes" id="UP000054359">
    <property type="component" value="Unassembled WGS sequence"/>
</dbReference>
<accession>A0A087TM21</accession>
<name>A0A087TM21_STEMI</name>
<evidence type="ECO:0000313" key="2">
    <source>
        <dbReference type="Proteomes" id="UP000054359"/>
    </source>
</evidence>
<dbReference type="EMBL" id="KK115841">
    <property type="protein sequence ID" value="KFM66160.1"/>
    <property type="molecule type" value="Genomic_DNA"/>
</dbReference>
<proteinExistence type="predicted"/>
<gene>
    <name evidence="1" type="ORF">X975_13735</name>
</gene>
<reference evidence="1 2" key="1">
    <citation type="submission" date="2013-11" db="EMBL/GenBank/DDBJ databases">
        <title>Genome sequencing of Stegodyphus mimosarum.</title>
        <authorList>
            <person name="Bechsgaard J."/>
        </authorList>
    </citation>
    <scope>NUCLEOTIDE SEQUENCE [LARGE SCALE GENOMIC DNA]</scope>
</reference>
<evidence type="ECO:0000313" key="1">
    <source>
        <dbReference type="EMBL" id="KFM66160.1"/>
    </source>
</evidence>
<sequence length="112" mass="13509">MVEGLMMMKRPNSSRWRMMMLLKYIKNRLEEKFENHFDSNELYSFSDIHFFLSEVQTLSSLFCMLSSYVITSGNFTFVFRISVIHVFQPMLHQTFAIYSNFLPKPFKKHFKL</sequence>
<organism evidence="1 2">
    <name type="scientific">Stegodyphus mimosarum</name>
    <name type="common">African social velvet spider</name>
    <dbReference type="NCBI Taxonomy" id="407821"/>
    <lineage>
        <taxon>Eukaryota</taxon>
        <taxon>Metazoa</taxon>
        <taxon>Ecdysozoa</taxon>
        <taxon>Arthropoda</taxon>
        <taxon>Chelicerata</taxon>
        <taxon>Arachnida</taxon>
        <taxon>Araneae</taxon>
        <taxon>Araneomorphae</taxon>
        <taxon>Entelegynae</taxon>
        <taxon>Eresoidea</taxon>
        <taxon>Eresidae</taxon>
        <taxon>Stegodyphus</taxon>
    </lineage>
</organism>
<feature type="non-terminal residue" evidence="1">
    <location>
        <position position="112"/>
    </location>
</feature>
<dbReference type="AlphaFoldDB" id="A0A087TM21"/>
<keyword evidence="2" id="KW-1185">Reference proteome</keyword>